<comment type="caution">
    <text evidence="1">The sequence shown here is derived from an EMBL/GenBank/DDBJ whole genome shotgun (WGS) entry which is preliminary data.</text>
</comment>
<protein>
    <submittedName>
        <fullName evidence="1">Uncharacterized protein</fullName>
    </submittedName>
</protein>
<evidence type="ECO:0000313" key="2">
    <source>
        <dbReference type="Proteomes" id="UP000593574"/>
    </source>
</evidence>
<proteinExistence type="predicted"/>
<gene>
    <name evidence="1" type="ORF">Golax_010377</name>
</gene>
<keyword evidence="2" id="KW-1185">Reference proteome</keyword>
<organism evidence="1 2">
    <name type="scientific">Gossypium laxum</name>
    <dbReference type="NCBI Taxonomy" id="34288"/>
    <lineage>
        <taxon>Eukaryota</taxon>
        <taxon>Viridiplantae</taxon>
        <taxon>Streptophyta</taxon>
        <taxon>Embryophyta</taxon>
        <taxon>Tracheophyta</taxon>
        <taxon>Spermatophyta</taxon>
        <taxon>Magnoliopsida</taxon>
        <taxon>eudicotyledons</taxon>
        <taxon>Gunneridae</taxon>
        <taxon>Pentapetalae</taxon>
        <taxon>rosids</taxon>
        <taxon>malvids</taxon>
        <taxon>Malvales</taxon>
        <taxon>Malvaceae</taxon>
        <taxon>Malvoideae</taxon>
        <taxon>Gossypium</taxon>
    </lineage>
</organism>
<reference evidence="1 2" key="1">
    <citation type="journal article" date="2019" name="Genome Biol. Evol.">
        <title>Insights into the evolution of the New World diploid cottons (Gossypium, subgenus Houzingenia) based on genome sequencing.</title>
        <authorList>
            <person name="Grover C.E."/>
            <person name="Arick M.A. 2nd"/>
            <person name="Thrash A."/>
            <person name="Conover J.L."/>
            <person name="Sanders W.S."/>
            <person name="Peterson D.G."/>
            <person name="Frelichowski J.E."/>
            <person name="Scheffler J.A."/>
            <person name="Scheffler B.E."/>
            <person name="Wendel J.F."/>
        </authorList>
    </citation>
    <scope>NUCLEOTIDE SEQUENCE [LARGE SCALE GENOMIC DNA]</scope>
    <source>
        <strain evidence="1">4</strain>
        <tissue evidence="1">Leaf</tissue>
    </source>
</reference>
<dbReference type="Proteomes" id="UP000593574">
    <property type="component" value="Unassembled WGS sequence"/>
</dbReference>
<dbReference type="AlphaFoldDB" id="A0A7J8ZH96"/>
<dbReference type="EMBL" id="JABEZV010000005">
    <property type="protein sequence ID" value="MBA0711161.1"/>
    <property type="molecule type" value="Genomic_DNA"/>
</dbReference>
<name>A0A7J8ZH96_9ROSI</name>
<feature type="non-terminal residue" evidence="1">
    <location>
        <position position="1"/>
    </location>
</feature>
<evidence type="ECO:0000313" key="1">
    <source>
        <dbReference type="EMBL" id="MBA0711161.1"/>
    </source>
</evidence>
<sequence>ETGQTKSRSFVSQARGANHRKKLLQRILGQTRSDKGSPSMITFVNLRTNPILTASRHARASSAKADPTLSCTF</sequence>
<accession>A0A7J8ZH96</accession>